<evidence type="ECO:0008006" key="3">
    <source>
        <dbReference type="Google" id="ProtNLM"/>
    </source>
</evidence>
<gene>
    <name evidence="1" type="ORF">FB45DRAFT_1001170</name>
</gene>
<proteinExistence type="predicted"/>
<dbReference type="Proteomes" id="UP001221142">
    <property type="component" value="Unassembled WGS sequence"/>
</dbReference>
<dbReference type="EMBL" id="JARKIF010000005">
    <property type="protein sequence ID" value="KAJ7639236.1"/>
    <property type="molecule type" value="Genomic_DNA"/>
</dbReference>
<evidence type="ECO:0000313" key="1">
    <source>
        <dbReference type="EMBL" id="KAJ7639236.1"/>
    </source>
</evidence>
<sequence length="446" mass="50695">MLAEIFTHCVDRTTPLNVDAGEWVISRVCRKWREMAIACPHLWAHFVFPGPSPKNARRRLERFLKKNARSQLERILETKLQRARNTALFIRFRNQGSRSDGILGMLFAFSPQWKEIAFDDKHDVFRFLKHGRRATFPQLRKLELDGPEPLLDEDDSNESTRFDTIASLPALRDVSMNLHRQSFPPQLLPWSQARRCVLRNPKLSDVLAIISLLPLAASASIMDVEPGRSPPTPTESRIGALELYSSVLGHIDFLDVLRAPFLKKLVLSRAYSVNKTFQIAQFLGRSGCTLEHLRIEYGSDSSILGILTLPRMKGVVRLDLYSTTCLRYLLEALGKVDSSLAPSLRTLVWRKRSDFDEALDVMGLLRHRNPSVRSFPFGRWEWEFPESGYGSDGGLDLVILEEGIYERLCLSLSTNGPVAIFEIEENTSRLSGMLEMGPVACCTSWY</sequence>
<organism evidence="1 2">
    <name type="scientific">Roridomyces roridus</name>
    <dbReference type="NCBI Taxonomy" id="1738132"/>
    <lineage>
        <taxon>Eukaryota</taxon>
        <taxon>Fungi</taxon>
        <taxon>Dikarya</taxon>
        <taxon>Basidiomycota</taxon>
        <taxon>Agaricomycotina</taxon>
        <taxon>Agaricomycetes</taxon>
        <taxon>Agaricomycetidae</taxon>
        <taxon>Agaricales</taxon>
        <taxon>Marasmiineae</taxon>
        <taxon>Mycenaceae</taxon>
        <taxon>Roridomyces</taxon>
    </lineage>
</organism>
<keyword evidence="2" id="KW-1185">Reference proteome</keyword>
<accession>A0AAD7C565</accession>
<name>A0AAD7C565_9AGAR</name>
<evidence type="ECO:0000313" key="2">
    <source>
        <dbReference type="Proteomes" id="UP001221142"/>
    </source>
</evidence>
<comment type="caution">
    <text evidence="1">The sequence shown here is derived from an EMBL/GenBank/DDBJ whole genome shotgun (WGS) entry which is preliminary data.</text>
</comment>
<protein>
    <recommendedName>
        <fullName evidence="3">F-box domain-containing protein</fullName>
    </recommendedName>
</protein>
<dbReference type="AlphaFoldDB" id="A0AAD7C565"/>
<reference evidence="1" key="1">
    <citation type="submission" date="2023-03" db="EMBL/GenBank/DDBJ databases">
        <title>Massive genome expansion in bonnet fungi (Mycena s.s.) driven by repeated elements and novel gene families across ecological guilds.</title>
        <authorList>
            <consortium name="Lawrence Berkeley National Laboratory"/>
            <person name="Harder C.B."/>
            <person name="Miyauchi S."/>
            <person name="Viragh M."/>
            <person name="Kuo A."/>
            <person name="Thoen E."/>
            <person name="Andreopoulos B."/>
            <person name="Lu D."/>
            <person name="Skrede I."/>
            <person name="Drula E."/>
            <person name="Henrissat B."/>
            <person name="Morin E."/>
            <person name="Kohler A."/>
            <person name="Barry K."/>
            <person name="LaButti K."/>
            <person name="Morin E."/>
            <person name="Salamov A."/>
            <person name="Lipzen A."/>
            <person name="Mereny Z."/>
            <person name="Hegedus B."/>
            <person name="Baldrian P."/>
            <person name="Stursova M."/>
            <person name="Weitz H."/>
            <person name="Taylor A."/>
            <person name="Grigoriev I.V."/>
            <person name="Nagy L.G."/>
            <person name="Martin F."/>
            <person name="Kauserud H."/>
        </authorList>
    </citation>
    <scope>NUCLEOTIDE SEQUENCE</scope>
    <source>
        <strain evidence="1">9284</strain>
    </source>
</reference>